<evidence type="ECO:0000313" key="1">
    <source>
        <dbReference type="EMBL" id="KKN03355.1"/>
    </source>
</evidence>
<dbReference type="EMBL" id="LAZR01005042">
    <property type="protein sequence ID" value="KKN03355.1"/>
    <property type="molecule type" value="Genomic_DNA"/>
</dbReference>
<comment type="caution">
    <text evidence="1">The sequence shown here is derived from an EMBL/GenBank/DDBJ whole genome shotgun (WGS) entry which is preliminary data.</text>
</comment>
<gene>
    <name evidence="1" type="ORF">LCGC14_1108460</name>
</gene>
<organism evidence="1">
    <name type="scientific">marine sediment metagenome</name>
    <dbReference type="NCBI Taxonomy" id="412755"/>
    <lineage>
        <taxon>unclassified sequences</taxon>
        <taxon>metagenomes</taxon>
        <taxon>ecological metagenomes</taxon>
    </lineage>
</organism>
<reference evidence="1" key="1">
    <citation type="journal article" date="2015" name="Nature">
        <title>Complex archaea that bridge the gap between prokaryotes and eukaryotes.</title>
        <authorList>
            <person name="Spang A."/>
            <person name="Saw J.H."/>
            <person name="Jorgensen S.L."/>
            <person name="Zaremba-Niedzwiedzka K."/>
            <person name="Martijn J."/>
            <person name="Lind A.E."/>
            <person name="van Eijk R."/>
            <person name="Schleper C."/>
            <person name="Guy L."/>
            <person name="Ettema T.J."/>
        </authorList>
    </citation>
    <scope>NUCLEOTIDE SEQUENCE</scope>
</reference>
<accession>A0A0F9M7I3</accession>
<name>A0A0F9M7I3_9ZZZZ</name>
<proteinExistence type="predicted"/>
<sequence length="30" mass="3724">MKEIAYEIYLVKPYDPNIFDYFVYLVDTNF</sequence>
<protein>
    <submittedName>
        <fullName evidence="1">Uncharacterized protein</fullName>
    </submittedName>
</protein>
<dbReference type="AlphaFoldDB" id="A0A0F9M7I3"/>